<evidence type="ECO:0000256" key="1">
    <source>
        <dbReference type="SAM" id="MobiDB-lite"/>
    </source>
</evidence>
<feature type="region of interest" description="Disordered" evidence="1">
    <location>
        <begin position="24"/>
        <end position="96"/>
    </location>
</feature>
<evidence type="ECO:0000313" key="3">
    <source>
        <dbReference type="Proteomes" id="UP000603200"/>
    </source>
</evidence>
<sequence>MRVPMENGPAGGATVGAFVGFVDGADADGASEDGDAEGDADFDAEGEGDADADGEGDAEWEAEGEADGTVSGRAGTVGTVGSVTNRGPLAVPGRDDCHATVPVTSRTASAEQATTVPRRLRERPGRTGRSVTCCGIVALAEARNDSIIGG</sequence>
<proteinExistence type="predicted"/>
<protein>
    <submittedName>
        <fullName evidence="2">Uncharacterized protein</fullName>
    </submittedName>
</protein>
<gene>
    <name evidence="2" type="ORF">Ahu01nite_019770</name>
</gene>
<accession>A0ABQ3ZJW0</accession>
<reference evidence="2 3" key="1">
    <citation type="submission" date="2021-01" db="EMBL/GenBank/DDBJ databases">
        <title>Whole genome shotgun sequence of Actinoplanes humidus NBRC 14915.</title>
        <authorList>
            <person name="Komaki H."/>
            <person name="Tamura T."/>
        </authorList>
    </citation>
    <scope>NUCLEOTIDE SEQUENCE [LARGE SCALE GENOMIC DNA]</scope>
    <source>
        <strain evidence="2 3">NBRC 14915</strain>
    </source>
</reference>
<keyword evidence="3" id="KW-1185">Reference proteome</keyword>
<organism evidence="2 3">
    <name type="scientific">Winogradskya humida</name>
    <dbReference type="NCBI Taxonomy" id="113566"/>
    <lineage>
        <taxon>Bacteria</taxon>
        <taxon>Bacillati</taxon>
        <taxon>Actinomycetota</taxon>
        <taxon>Actinomycetes</taxon>
        <taxon>Micromonosporales</taxon>
        <taxon>Micromonosporaceae</taxon>
        <taxon>Winogradskya</taxon>
    </lineage>
</organism>
<name>A0ABQ3ZJW0_9ACTN</name>
<dbReference type="EMBL" id="BOMN01000023">
    <property type="protein sequence ID" value="GIE18875.1"/>
    <property type="molecule type" value="Genomic_DNA"/>
</dbReference>
<dbReference type="Proteomes" id="UP000603200">
    <property type="component" value="Unassembled WGS sequence"/>
</dbReference>
<comment type="caution">
    <text evidence="2">The sequence shown here is derived from an EMBL/GenBank/DDBJ whole genome shotgun (WGS) entry which is preliminary data.</text>
</comment>
<evidence type="ECO:0000313" key="2">
    <source>
        <dbReference type="EMBL" id="GIE18875.1"/>
    </source>
</evidence>
<feature type="compositionally biased region" description="Acidic residues" evidence="1">
    <location>
        <begin position="25"/>
        <end position="66"/>
    </location>
</feature>